<dbReference type="Gene3D" id="3.40.50.10320">
    <property type="entry name" value="LmbE-like"/>
    <property type="match status" value="1"/>
</dbReference>
<comment type="caution">
    <text evidence="2">The sequence shown here is derived from an EMBL/GenBank/DDBJ whole genome shotgun (WGS) entry which is preliminary data.</text>
</comment>
<dbReference type="EC" id="3.5.1.-" evidence="2"/>
<dbReference type="SUPFAM" id="SSF102588">
    <property type="entry name" value="LmbE-like"/>
    <property type="match status" value="1"/>
</dbReference>
<dbReference type="GO" id="GO:0016787">
    <property type="term" value="F:hydrolase activity"/>
    <property type="evidence" value="ECO:0007669"/>
    <property type="project" value="UniProtKB-KW"/>
</dbReference>
<accession>A0ABW0BRW3</accession>
<proteinExistence type="predicted"/>
<evidence type="ECO:0000256" key="1">
    <source>
        <dbReference type="ARBA" id="ARBA00022833"/>
    </source>
</evidence>
<organism evidence="2 3">
    <name type="scientific">Nocardioides taihuensis</name>
    <dbReference type="NCBI Taxonomy" id="1835606"/>
    <lineage>
        <taxon>Bacteria</taxon>
        <taxon>Bacillati</taxon>
        <taxon>Actinomycetota</taxon>
        <taxon>Actinomycetes</taxon>
        <taxon>Propionibacteriales</taxon>
        <taxon>Nocardioidaceae</taxon>
        <taxon>Nocardioides</taxon>
    </lineage>
</organism>
<dbReference type="Proteomes" id="UP001596087">
    <property type="component" value="Unassembled WGS sequence"/>
</dbReference>
<dbReference type="InterPro" id="IPR003737">
    <property type="entry name" value="GlcNAc_PI_deacetylase-related"/>
</dbReference>
<dbReference type="Pfam" id="PF02585">
    <property type="entry name" value="PIG-L"/>
    <property type="match status" value="1"/>
</dbReference>
<keyword evidence="1" id="KW-0862">Zinc</keyword>
<protein>
    <submittedName>
        <fullName evidence="2">PIG-L deacetylase family protein</fullName>
        <ecNumber evidence="2">3.5.1.-</ecNumber>
    </submittedName>
</protein>
<keyword evidence="3" id="KW-1185">Reference proteome</keyword>
<dbReference type="PANTHER" id="PTHR12993">
    <property type="entry name" value="N-ACETYLGLUCOSAMINYL-PHOSPHATIDYLINOSITOL DE-N-ACETYLASE-RELATED"/>
    <property type="match status" value="1"/>
</dbReference>
<keyword evidence="2" id="KW-0378">Hydrolase</keyword>
<dbReference type="InterPro" id="IPR024078">
    <property type="entry name" value="LmbE-like_dom_sf"/>
</dbReference>
<dbReference type="RefSeq" id="WP_378593413.1">
    <property type="nucleotide sequence ID" value="NZ_JBHSKD010000027.1"/>
</dbReference>
<sequence>MTLVHGPVLGVWAHPDDEAYLSAGVMALARDAGHRVVVATATWGEHGTDDPRGWPPRRLAALRERELTASLAAVGVEEHRHLGHDDGRCRPEDQAGVDAIAALLDEVQPALVLTFGPDGMTGHSDHQAISAWTTRAWHATGRRAALWYATLTPDYYRRWGGLSDRVGLWMGKERPCTPPERLALSLRCEGGLLERKRQALAAHASQTAGLRTLVGAAVYDSWWSEEFFVTADADALRATPAA</sequence>
<evidence type="ECO:0000313" key="3">
    <source>
        <dbReference type="Proteomes" id="UP001596087"/>
    </source>
</evidence>
<name>A0ABW0BRW3_9ACTN</name>
<gene>
    <name evidence="2" type="ORF">ACFPGP_21900</name>
</gene>
<evidence type="ECO:0000313" key="2">
    <source>
        <dbReference type="EMBL" id="MFC5179351.1"/>
    </source>
</evidence>
<reference evidence="3" key="1">
    <citation type="journal article" date="2019" name="Int. J. Syst. Evol. Microbiol.">
        <title>The Global Catalogue of Microorganisms (GCM) 10K type strain sequencing project: providing services to taxonomists for standard genome sequencing and annotation.</title>
        <authorList>
            <consortium name="The Broad Institute Genomics Platform"/>
            <consortium name="The Broad Institute Genome Sequencing Center for Infectious Disease"/>
            <person name="Wu L."/>
            <person name="Ma J."/>
        </authorList>
    </citation>
    <scope>NUCLEOTIDE SEQUENCE [LARGE SCALE GENOMIC DNA]</scope>
    <source>
        <strain evidence="3">DFY41</strain>
    </source>
</reference>
<dbReference type="EMBL" id="JBHSKD010000027">
    <property type="protein sequence ID" value="MFC5179351.1"/>
    <property type="molecule type" value="Genomic_DNA"/>
</dbReference>
<dbReference type="PANTHER" id="PTHR12993:SF11">
    <property type="entry name" value="N-ACETYLGLUCOSAMINYL-PHOSPHATIDYLINOSITOL DE-N-ACETYLASE"/>
    <property type="match status" value="1"/>
</dbReference>